<sequence length="29" mass="3347">MEGNIDIFIICSKFLSSFEFVTLESYLSI</sequence>
<organism evidence="1">
    <name type="scientific">Lepeophtheirus salmonis</name>
    <name type="common">Salmon louse</name>
    <name type="synonym">Caligus salmonis</name>
    <dbReference type="NCBI Taxonomy" id="72036"/>
    <lineage>
        <taxon>Eukaryota</taxon>
        <taxon>Metazoa</taxon>
        <taxon>Ecdysozoa</taxon>
        <taxon>Arthropoda</taxon>
        <taxon>Crustacea</taxon>
        <taxon>Multicrustacea</taxon>
        <taxon>Hexanauplia</taxon>
        <taxon>Copepoda</taxon>
        <taxon>Siphonostomatoida</taxon>
        <taxon>Caligidae</taxon>
        <taxon>Lepeophtheirus</taxon>
    </lineage>
</organism>
<dbReference type="EMBL" id="HACA01018500">
    <property type="protein sequence ID" value="CDW35861.1"/>
    <property type="molecule type" value="Transcribed_RNA"/>
</dbReference>
<name>A0A0K2UDX2_LEPSM</name>
<accession>A0A0K2UDX2</accession>
<protein>
    <submittedName>
        <fullName evidence="1">Uncharacterized protein</fullName>
    </submittedName>
</protein>
<reference evidence="1" key="1">
    <citation type="submission" date="2014-05" db="EMBL/GenBank/DDBJ databases">
        <authorList>
            <person name="Chronopoulou M."/>
        </authorList>
    </citation>
    <scope>NUCLEOTIDE SEQUENCE</scope>
    <source>
        <tissue evidence="1">Whole organism</tissue>
    </source>
</reference>
<proteinExistence type="predicted"/>
<evidence type="ECO:0000313" key="1">
    <source>
        <dbReference type="EMBL" id="CDW35861.1"/>
    </source>
</evidence>
<dbReference type="AlphaFoldDB" id="A0A0K2UDX2"/>